<protein>
    <submittedName>
        <fullName evidence="2">Netrin receptor unc5c</fullName>
    </submittedName>
</protein>
<evidence type="ECO:0000256" key="1">
    <source>
        <dbReference type="SAM" id="Phobius"/>
    </source>
</evidence>
<comment type="caution">
    <text evidence="2">The sequence shown here is derived from an EMBL/GenBank/DDBJ whole genome shotgun (WGS) entry which is preliminary data.</text>
</comment>
<organism evidence="2 3">
    <name type="scientific">Willisornis vidua</name>
    <name type="common">Xingu scale-backed antbird</name>
    <dbReference type="NCBI Taxonomy" id="1566151"/>
    <lineage>
        <taxon>Eukaryota</taxon>
        <taxon>Metazoa</taxon>
        <taxon>Chordata</taxon>
        <taxon>Craniata</taxon>
        <taxon>Vertebrata</taxon>
        <taxon>Euteleostomi</taxon>
        <taxon>Archelosauria</taxon>
        <taxon>Archosauria</taxon>
        <taxon>Dinosauria</taxon>
        <taxon>Saurischia</taxon>
        <taxon>Theropoda</taxon>
        <taxon>Coelurosauria</taxon>
        <taxon>Aves</taxon>
        <taxon>Neognathae</taxon>
        <taxon>Neoaves</taxon>
        <taxon>Telluraves</taxon>
        <taxon>Australaves</taxon>
        <taxon>Passeriformes</taxon>
        <taxon>Thamnophilidae</taxon>
        <taxon>Willisornis</taxon>
    </lineage>
</organism>
<keyword evidence="1" id="KW-0472">Membrane</keyword>
<dbReference type="Proteomes" id="UP001145742">
    <property type="component" value="Unassembled WGS sequence"/>
</dbReference>
<reference evidence="2" key="1">
    <citation type="submission" date="2019-10" db="EMBL/GenBank/DDBJ databases">
        <authorList>
            <person name="Soares A.E.R."/>
            <person name="Aleixo A."/>
            <person name="Schneider P."/>
            <person name="Miyaki C.Y."/>
            <person name="Schneider M.P."/>
            <person name="Mello C."/>
            <person name="Vasconcelos A.T.R."/>
        </authorList>
    </citation>
    <scope>NUCLEOTIDE SEQUENCE</scope>
    <source>
        <tissue evidence="2">Muscle</tissue>
    </source>
</reference>
<dbReference type="EMBL" id="WHWB01034633">
    <property type="protein sequence ID" value="KAJ7406734.1"/>
    <property type="molecule type" value="Genomic_DNA"/>
</dbReference>
<accession>A0ABQ9CUY2</accession>
<gene>
    <name evidence="2" type="ORF">WISP_131876</name>
</gene>
<feature type="transmembrane region" description="Helical" evidence="1">
    <location>
        <begin position="59"/>
        <end position="82"/>
    </location>
</feature>
<keyword evidence="1" id="KW-0812">Transmembrane</keyword>
<feature type="transmembrane region" description="Helical" evidence="1">
    <location>
        <begin position="12"/>
        <end position="33"/>
    </location>
</feature>
<keyword evidence="1" id="KW-1133">Transmembrane helix</keyword>
<evidence type="ECO:0000313" key="2">
    <source>
        <dbReference type="EMBL" id="KAJ7406734.1"/>
    </source>
</evidence>
<proteinExistence type="predicted"/>
<evidence type="ECO:0000313" key="3">
    <source>
        <dbReference type="Proteomes" id="UP001145742"/>
    </source>
</evidence>
<keyword evidence="2" id="KW-0675">Receptor</keyword>
<keyword evidence="3" id="KW-1185">Reference proteome</keyword>
<sequence length="92" mass="9724">MGKGLEGTAARCGLGLGYLLQTVVLPALAVLGASRPGSAAQVACSHNITLLLNKTRDELFLVGLCTIEAIILAVTMSLLIILEDIYRNRNKT</sequence>
<name>A0ABQ9CUY2_9PASS</name>